<organism evidence="1 2">
    <name type="scientific">Anaeroselena agilis</name>
    <dbReference type="NCBI Taxonomy" id="3063788"/>
    <lineage>
        <taxon>Bacteria</taxon>
        <taxon>Bacillati</taxon>
        <taxon>Bacillota</taxon>
        <taxon>Negativicutes</taxon>
        <taxon>Acetonemataceae</taxon>
        <taxon>Anaeroselena</taxon>
    </lineage>
</organism>
<comment type="caution">
    <text evidence="1">The sequence shown here is derived from an EMBL/GenBank/DDBJ whole genome shotgun (WGS) entry which is preliminary data.</text>
</comment>
<dbReference type="Gene3D" id="3.40.50.10330">
    <property type="entry name" value="Probable inorganic polyphosphate/atp-NAD kinase, domain 1"/>
    <property type="match status" value="1"/>
</dbReference>
<dbReference type="PIRSF" id="PIRSF018567">
    <property type="entry name" value="AcoX"/>
    <property type="match status" value="1"/>
</dbReference>
<evidence type="ECO:0000313" key="1">
    <source>
        <dbReference type="EMBL" id="MDT8901632.1"/>
    </source>
</evidence>
<dbReference type="RefSeq" id="WP_413780138.1">
    <property type="nucleotide sequence ID" value="NZ_JAUOZS010000001.1"/>
</dbReference>
<protein>
    <submittedName>
        <fullName evidence="1">NAD(+)/NADH kinase</fullName>
    </submittedName>
</protein>
<dbReference type="Proteomes" id="UP001254848">
    <property type="component" value="Unassembled WGS sequence"/>
</dbReference>
<accession>A0ABU3NXW1</accession>
<dbReference type="PANTHER" id="PTHR40697">
    <property type="entry name" value="ACETOIN CATABOLISM PROTEIN X"/>
    <property type="match status" value="1"/>
</dbReference>
<proteinExistence type="predicted"/>
<dbReference type="InterPro" id="IPR011391">
    <property type="entry name" value="AcoX_kinase"/>
</dbReference>
<dbReference type="InterPro" id="IPR017438">
    <property type="entry name" value="ATP-NAD_kinase_N"/>
</dbReference>
<keyword evidence="2" id="KW-1185">Reference proteome</keyword>
<dbReference type="PANTHER" id="PTHR40697:SF3">
    <property type="entry name" value="ACETOIN CATABOLISM PROTEIN X"/>
    <property type="match status" value="1"/>
</dbReference>
<gene>
    <name evidence="1" type="ORF">Q4T40_10295</name>
</gene>
<keyword evidence="1" id="KW-0808">Transferase</keyword>
<dbReference type="InterPro" id="IPR002504">
    <property type="entry name" value="NADK"/>
</dbReference>
<dbReference type="EMBL" id="JAUOZS010000001">
    <property type="protein sequence ID" value="MDT8901632.1"/>
    <property type="molecule type" value="Genomic_DNA"/>
</dbReference>
<sequence>MTTVGIIANPASGKDIRRLVAYGTVFDNQEKVNIVRRILLGLAAAGVRRVIYMPDYYGIVPRAVEGLSSKDRPPLDIVPADVPLTCTQQDSAAAAAAMRENGAACIVTLGGDGTNRLVAKGCGDVPLLPVSTGTNNVFPAMMEGTIAGLAAGAVACGLAGGEAALRRAKKLLISKDGAPADIALVDAVVLDGSFIGSRAIWEVEPIRQIVLTQCAPHAIGISAIGGQLVPVGPHEERGLTVEIGGGGDAGVLAPIAPGVVVPVRVKTFRAIALGEQVPVAHTPCVIALDGEREVEIRADETAAIQLTAAGPLVVDAKAALAAAAANGAFRLPPEAPAQT</sequence>
<dbReference type="GO" id="GO:0016301">
    <property type="term" value="F:kinase activity"/>
    <property type="evidence" value="ECO:0007669"/>
    <property type="project" value="UniProtKB-KW"/>
</dbReference>
<dbReference type="InterPro" id="IPR039065">
    <property type="entry name" value="AcoX-like"/>
</dbReference>
<dbReference type="InterPro" id="IPR016064">
    <property type="entry name" value="NAD/diacylglycerol_kinase_sf"/>
</dbReference>
<evidence type="ECO:0000313" key="2">
    <source>
        <dbReference type="Proteomes" id="UP001254848"/>
    </source>
</evidence>
<keyword evidence="1" id="KW-0418">Kinase</keyword>
<dbReference type="Pfam" id="PF01513">
    <property type="entry name" value="NAD_kinase"/>
    <property type="match status" value="1"/>
</dbReference>
<dbReference type="SUPFAM" id="SSF111331">
    <property type="entry name" value="NAD kinase/diacylglycerol kinase-like"/>
    <property type="match status" value="1"/>
</dbReference>
<reference evidence="1 2" key="1">
    <citation type="submission" date="2023-07" db="EMBL/GenBank/DDBJ databases">
        <title>The novel representative of Negativicutes class, Anaeroselena agilis gen. nov. sp. nov.</title>
        <authorList>
            <person name="Prokofeva M.I."/>
            <person name="Elcheninov A.G."/>
            <person name="Klyukina A."/>
            <person name="Kublanov I.V."/>
            <person name="Frolov E.N."/>
            <person name="Podosokorskaya O.A."/>
        </authorList>
    </citation>
    <scope>NUCLEOTIDE SEQUENCE [LARGE SCALE GENOMIC DNA]</scope>
    <source>
        <strain evidence="1 2">4137-cl</strain>
    </source>
</reference>
<name>A0ABU3NXW1_9FIRM</name>